<accession>A0A2N9ATC9</accession>
<dbReference type="AlphaFoldDB" id="A0A2N9ATC9"/>
<feature type="compositionally biased region" description="Basic and acidic residues" evidence="1">
    <location>
        <begin position="158"/>
        <end position="180"/>
    </location>
</feature>
<organism evidence="2 3">
    <name type="scientific">Methylorubrum extorquens</name>
    <name type="common">Methylobacterium dichloromethanicum</name>
    <name type="synonym">Methylobacterium extorquens</name>
    <dbReference type="NCBI Taxonomy" id="408"/>
    <lineage>
        <taxon>Bacteria</taxon>
        <taxon>Pseudomonadati</taxon>
        <taxon>Pseudomonadota</taxon>
        <taxon>Alphaproteobacteria</taxon>
        <taxon>Hyphomicrobiales</taxon>
        <taxon>Methylobacteriaceae</taxon>
        <taxon>Methylorubrum</taxon>
    </lineage>
</organism>
<evidence type="ECO:0000256" key="1">
    <source>
        <dbReference type="SAM" id="MobiDB-lite"/>
    </source>
</evidence>
<sequence length="180" mass="19966">MIGPDLHWSWEESSRFIDGLKKVLRRRRQRTAVGGRPRRAVRAAGVWVAGRARGAKKGRLVSPYGNSPSIRGALYSKKHWIGLAVPDVSGVDIHHDGSDTMKITLPVLVAAASLVLAPGYALAQHIDVGPGGVSVHGHSHGHVERHEHVERHHHHGDRHVDHHDDHHGSRERVTVEKHRH</sequence>
<name>A0A2N9ATC9_METEX</name>
<feature type="region of interest" description="Disordered" evidence="1">
    <location>
        <begin position="134"/>
        <end position="180"/>
    </location>
</feature>
<protein>
    <submittedName>
        <fullName evidence="2">Uncharacterized protein</fullName>
    </submittedName>
</protein>
<feature type="compositionally biased region" description="Basic and acidic residues" evidence="1">
    <location>
        <begin position="141"/>
        <end position="150"/>
    </location>
</feature>
<evidence type="ECO:0000313" key="3">
    <source>
        <dbReference type="Proteomes" id="UP000233769"/>
    </source>
</evidence>
<dbReference type="EMBL" id="LT962688">
    <property type="protein sequence ID" value="SOR30619.1"/>
    <property type="molecule type" value="Genomic_DNA"/>
</dbReference>
<proteinExistence type="predicted"/>
<reference evidence="3" key="1">
    <citation type="submission" date="2017-10" db="EMBL/GenBank/DDBJ databases">
        <authorList>
            <person name="Regsiter A."/>
            <person name="William W."/>
        </authorList>
    </citation>
    <scope>NUCLEOTIDE SEQUENCE [LARGE SCALE GENOMIC DNA]</scope>
</reference>
<gene>
    <name evidence="2" type="ORF">TK0001_4017</name>
</gene>
<evidence type="ECO:0000313" key="2">
    <source>
        <dbReference type="EMBL" id="SOR30619.1"/>
    </source>
</evidence>
<dbReference type="Proteomes" id="UP000233769">
    <property type="component" value="Chromosome tk0001"/>
</dbReference>